<dbReference type="Proteomes" id="UP000555552">
    <property type="component" value="Unassembled WGS sequence"/>
</dbReference>
<organism evidence="2 3">
    <name type="scientific">Pseudokineococcus marinus</name>
    <dbReference type="NCBI Taxonomy" id="351215"/>
    <lineage>
        <taxon>Bacteria</taxon>
        <taxon>Bacillati</taxon>
        <taxon>Actinomycetota</taxon>
        <taxon>Actinomycetes</taxon>
        <taxon>Kineosporiales</taxon>
        <taxon>Kineosporiaceae</taxon>
        <taxon>Pseudokineococcus</taxon>
    </lineage>
</organism>
<proteinExistence type="predicted"/>
<feature type="region of interest" description="Disordered" evidence="1">
    <location>
        <begin position="1"/>
        <end position="78"/>
    </location>
</feature>
<evidence type="ECO:0000256" key="1">
    <source>
        <dbReference type="SAM" id="MobiDB-lite"/>
    </source>
</evidence>
<evidence type="ECO:0000313" key="3">
    <source>
        <dbReference type="Proteomes" id="UP000555552"/>
    </source>
</evidence>
<comment type="caution">
    <text evidence="2">The sequence shown here is derived from an EMBL/GenBank/DDBJ whole genome shotgun (WGS) entry which is preliminary data.</text>
</comment>
<dbReference type="AlphaFoldDB" id="A0A849BM00"/>
<reference evidence="2 3" key="1">
    <citation type="submission" date="2020-05" db="EMBL/GenBank/DDBJ databases">
        <title>MicrobeNet Type strains.</title>
        <authorList>
            <person name="Nicholson A.C."/>
        </authorList>
    </citation>
    <scope>NUCLEOTIDE SEQUENCE [LARGE SCALE GENOMIC DNA]</scope>
    <source>
        <strain evidence="2 3">JCM 14547</strain>
    </source>
</reference>
<name>A0A849BM00_9ACTN</name>
<protein>
    <submittedName>
        <fullName evidence="2">Antitoxin</fullName>
    </submittedName>
</protein>
<dbReference type="InterPro" id="IPR028037">
    <property type="entry name" value="Antitoxin_Rv0909/MT0933"/>
</dbReference>
<accession>A0A849BM00</accession>
<gene>
    <name evidence="2" type="ORF">HLB09_14675</name>
</gene>
<keyword evidence="3" id="KW-1185">Reference proteome</keyword>
<sequence>MALNIGRLVGKARSYASQNPDKVSSGLDRAGDAVNRRTGGKHSSTVTKAKDALGKALGTSGHGGSRGGSAGAGPRDPR</sequence>
<dbReference type="EMBL" id="JABEMA010000313">
    <property type="protein sequence ID" value="NNH24309.1"/>
    <property type="molecule type" value="Genomic_DNA"/>
</dbReference>
<dbReference type="Pfam" id="PF14013">
    <property type="entry name" value="MT0933_antitox"/>
    <property type="match status" value="1"/>
</dbReference>
<evidence type="ECO:0000313" key="2">
    <source>
        <dbReference type="EMBL" id="NNH24309.1"/>
    </source>
</evidence>
<feature type="compositionally biased region" description="Gly residues" evidence="1">
    <location>
        <begin position="60"/>
        <end position="71"/>
    </location>
</feature>
<dbReference type="RefSeq" id="WP_171204067.1">
    <property type="nucleotide sequence ID" value="NZ_BAAANP010000001.1"/>
</dbReference>